<dbReference type="Proteomes" id="UP000092154">
    <property type="component" value="Unassembled WGS sequence"/>
</dbReference>
<proteinExistence type="predicted"/>
<dbReference type="InParanoid" id="A0A1B7MVN2"/>
<evidence type="ECO:0000313" key="3">
    <source>
        <dbReference type="Proteomes" id="UP000092154"/>
    </source>
</evidence>
<protein>
    <submittedName>
        <fullName evidence="2">Uncharacterized protein</fullName>
    </submittedName>
</protein>
<dbReference type="OrthoDB" id="2669765at2759"/>
<keyword evidence="3" id="KW-1185">Reference proteome</keyword>
<feature type="region of interest" description="Disordered" evidence="1">
    <location>
        <begin position="61"/>
        <end position="80"/>
    </location>
</feature>
<dbReference type="STRING" id="1314800.A0A1B7MVN2"/>
<dbReference type="AlphaFoldDB" id="A0A1B7MVN2"/>
<accession>A0A1B7MVN2</accession>
<sequence>EAFAVIIHSIVPHAADVERYFSGLGGVQSVKRCNLSVETFESLSKLRASYANFLHKVDQEAGKPARRKHAHMHTQPERGLDTALADQLQRSFAWVLPLASNSRTDSDDEFLVGPESITDEELLEEFDRFEHEMRESRALQEGSNLFTDKVPDVFAGGTIDWNELEKVDKGIAPTGFIEEIDVVSRGLQGMEAGWNINVLLTSEGVASM</sequence>
<reference evidence="2 3" key="1">
    <citation type="submission" date="2016-06" db="EMBL/GenBank/DDBJ databases">
        <title>Comparative genomics of the ectomycorrhizal sister species Rhizopogon vinicolor and Rhizopogon vesiculosus (Basidiomycota: Boletales) reveals a divergence of the mating type B locus.</title>
        <authorList>
            <consortium name="DOE Joint Genome Institute"/>
            <person name="Mujic A.B."/>
            <person name="Kuo A."/>
            <person name="Tritt A."/>
            <person name="Lipzen A."/>
            <person name="Chen C."/>
            <person name="Johnson J."/>
            <person name="Sharma A."/>
            <person name="Barry K."/>
            <person name="Grigoriev I.V."/>
            <person name="Spatafora J.W."/>
        </authorList>
    </citation>
    <scope>NUCLEOTIDE SEQUENCE [LARGE SCALE GENOMIC DNA]</scope>
    <source>
        <strain evidence="2 3">AM-OR11-026</strain>
    </source>
</reference>
<evidence type="ECO:0000256" key="1">
    <source>
        <dbReference type="SAM" id="MobiDB-lite"/>
    </source>
</evidence>
<evidence type="ECO:0000313" key="2">
    <source>
        <dbReference type="EMBL" id="OAX36683.1"/>
    </source>
</evidence>
<gene>
    <name evidence="2" type="ORF">K503DRAFT_824346</name>
</gene>
<name>A0A1B7MVN2_9AGAM</name>
<dbReference type="EMBL" id="KV448400">
    <property type="protein sequence ID" value="OAX36683.1"/>
    <property type="molecule type" value="Genomic_DNA"/>
</dbReference>
<organism evidence="2 3">
    <name type="scientific">Rhizopogon vinicolor AM-OR11-026</name>
    <dbReference type="NCBI Taxonomy" id="1314800"/>
    <lineage>
        <taxon>Eukaryota</taxon>
        <taxon>Fungi</taxon>
        <taxon>Dikarya</taxon>
        <taxon>Basidiomycota</taxon>
        <taxon>Agaricomycotina</taxon>
        <taxon>Agaricomycetes</taxon>
        <taxon>Agaricomycetidae</taxon>
        <taxon>Boletales</taxon>
        <taxon>Suillineae</taxon>
        <taxon>Rhizopogonaceae</taxon>
        <taxon>Rhizopogon</taxon>
    </lineage>
</organism>
<feature type="non-terminal residue" evidence="2">
    <location>
        <position position="1"/>
    </location>
</feature>